<comment type="caution">
    <text evidence="3">The sequence shown here is derived from an EMBL/GenBank/DDBJ whole genome shotgun (WGS) entry which is preliminary data.</text>
</comment>
<feature type="domain" description="Acyl-CoA thioesterase-like C-terminal" evidence="2">
    <location>
        <begin position="132"/>
        <end position="267"/>
    </location>
</feature>
<evidence type="ECO:0000313" key="4">
    <source>
        <dbReference type="Proteomes" id="UP000297736"/>
    </source>
</evidence>
<dbReference type="InterPro" id="IPR052389">
    <property type="entry name" value="Sec_Metab_Biosynth-Assoc"/>
</dbReference>
<evidence type="ECO:0000259" key="2">
    <source>
        <dbReference type="Pfam" id="PF20789"/>
    </source>
</evidence>
<dbReference type="Proteomes" id="UP000297736">
    <property type="component" value="Unassembled WGS sequence"/>
</dbReference>
<dbReference type="PANTHER" id="PTHR38110">
    <property type="entry name" value="CHROMOSOME 23, WHOLE GENOME SHOTGUN SEQUENCE"/>
    <property type="match status" value="1"/>
</dbReference>
<dbReference type="Gene3D" id="2.40.160.210">
    <property type="entry name" value="Acyl-CoA thioesterase, double hotdog domain"/>
    <property type="match status" value="1"/>
</dbReference>
<feature type="domain" description="Acyl-CoA thioesterase-like N-terminal HotDog" evidence="1">
    <location>
        <begin position="30"/>
        <end position="111"/>
    </location>
</feature>
<sequence length="272" mass="28638">MNPSSQSEFARATAVSRRSENTYSAEIGTGWSVAGAVNGGYLLALAGRTLREASPNTPDPLVVSMYYLGPGGEGPADISTRTIREGRSSATFALDLVQTGAPKITALATMGNLGGLPDDVATTAAPPDMPSPDSCIDVAEASEEFLAAAPLLGRYDIRLDPATTGFAVGKPSGRGLLQGWIRLADGTEPDSLSLLAFLDAFPPVMFDLGRFNWAPTMELTAHVRAVPAPGWIGVKVSTRNIAGGMFEEDCELWDSAGRLVAQSRQLARQPRD</sequence>
<dbReference type="Pfam" id="PF20789">
    <property type="entry name" value="4HBT_3C"/>
    <property type="match status" value="1"/>
</dbReference>
<dbReference type="InterPro" id="IPR029069">
    <property type="entry name" value="HotDog_dom_sf"/>
</dbReference>
<evidence type="ECO:0000313" key="3">
    <source>
        <dbReference type="EMBL" id="TGD39084.1"/>
    </source>
</evidence>
<organism evidence="3 4">
    <name type="scientific">Brevibacterium aurantiacum</name>
    <dbReference type="NCBI Taxonomy" id="273384"/>
    <lineage>
        <taxon>Bacteria</taxon>
        <taxon>Bacillati</taxon>
        <taxon>Actinomycetota</taxon>
        <taxon>Actinomycetes</taxon>
        <taxon>Micrococcales</taxon>
        <taxon>Brevibacteriaceae</taxon>
        <taxon>Brevibacterium</taxon>
    </lineage>
</organism>
<dbReference type="InterPro" id="IPR049450">
    <property type="entry name" value="ACOT8-like_C"/>
</dbReference>
<accession>A0A4Z0KNG5</accession>
<dbReference type="Pfam" id="PF13622">
    <property type="entry name" value="4HBT_3"/>
    <property type="match status" value="1"/>
</dbReference>
<dbReference type="SUPFAM" id="SSF54637">
    <property type="entry name" value="Thioesterase/thiol ester dehydrase-isomerase"/>
    <property type="match status" value="2"/>
</dbReference>
<evidence type="ECO:0000259" key="1">
    <source>
        <dbReference type="Pfam" id="PF13622"/>
    </source>
</evidence>
<reference evidence="3 4" key="1">
    <citation type="submission" date="2018-10" db="EMBL/GenBank/DDBJ databases">
        <title>Brevibacterium genomes from Austrain hard cheese rinds.</title>
        <authorList>
            <person name="Anast J.M."/>
            <person name="Dzieciol M."/>
            <person name="Schultz D.L."/>
            <person name="Mann E."/>
            <person name="Wagner M."/>
            <person name="Schmitz-Esser S."/>
        </authorList>
    </citation>
    <scope>NUCLEOTIDE SEQUENCE [LARGE SCALE GENOMIC DNA]</scope>
    <source>
        <strain evidence="3 4">L261</strain>
    </source>
</reference>
<name>A0A4Z0KNG5_BREAU</name>
<dbReference type="InterPro" id="IPR042171">
    <property type="entry name" value="Acyl-CoA_hotdog"/>
</dbReference>
<dbReference type="AlphaFoldDB" id="A0A4Z0KNG5"/>
<dbReference type="EMBL" id="RHFF01000007">
    <property type="protein sequence ID" value="TGD39084.1"/>
    <property type="molecule type" value="Genomic_DNA"/>
</dbReference>
<dbReference type="RefSeq" id="WP_135447245.1">
    <property type="nucleotide sequence ID" value="NZ_RHFF01000007.1"/>
</dbReference>
<gene>
    <name evidence="3" type="ORF">EB834_09020</name>
</gene>
<dbReference type="PANTHER" id="PTHR38110:SF1">
    <property type="entry name" value="THIOESTERASE DOMAIN-CONTAINING PROTEIN"/>
    <property type="match status" value="1"/>
</dbReference>
<protein>
    <submittedName>
        <fullName evidence="3">Thioesterase family protein</fullName>
    </submittedName>
</protein>
<dbReference type="InterPro" id="IPR049449">
    <property type="entry name" value="TesB_ACOT8-like_N"/>
</dbReference>
<proteinExistence type="predicted"/>